<feature type="non-terminal residue" evidence="1">
    <location>
        <position position="1"/>
    </location>
</feature>
<name>A0A7J7NKC4_9MAGN</name>
<evidence type="ECO:0000313" key="1">
    <source>
        <dbReference type="EMBL" id="KAF6167596.1"/>
    </source>
</evidence>
<evidence type="ECO:0000313" key="2">
    <source>
        <dbReference type="Proteomes" id="UP000541444"/>
    </source>
</evidence>
<comment type="caution">
    <text evidence="1">The sequence shown here is derived from an EMBL/GenBank/DDBJ whole genome shotgun (WGS) entry which is preliminary data.</text>
</comment>
<proteinExistence type="predicted"/>
<dbReference type="Gene3D" id="3.20.20.150">
    <property type="entry name" value="Divalent-metal-dependent TIM barrel enzymes"/>
    <property type="match status" value="1"/>
</dbReference>
<dbReference type="AlphaFoldDB" id="A0A7J7NKC4"/>
<organism evidence="1 2">
    <name type="scientific">Kingdonia uniflora</name>
    <dbReference type="NCBI Taxonomy" id="39325"/>
    <lineage>
        <taxon>Eukaryota</taxon>
        <taxon>Viridiplantae</taxon>
        <taxon>Streptophyta</taxon>
        <taxon>Embryophyta</taxon>
        <taxon>Tracheophyta</taxon>
        <taxon>Spermatophyta</taxon>
        <taxon>Magnoliopsida</taxon>
        <taxon>Ranunculales</taxon>
        <taxon>Circaeasteraceae</taxon>
        <taxon>Kingdonia</taxon>
    </lineage>
</organism>
<dbReference type="EMBL" id="JACGCM010000723">
    <property type="protein sequence ID" value="KAF6167596.1"/>
    <property type="molecule type" value="Genomic_DNA"/>
</dbReference>
<keyword evidence="2" id="KW-1185">Reference proteome</keyword>
<gene>
    <name evidence="1" type="ORF">GIB67_031179</name>
</gene>
<accession>A0A7J7NKC4</accession>
<dbReference type="OrthoDB" id="1368803at2759"/>
<sequence>CLSLYGYNWYVTSLMIIIQMHPTYKPSLTSNGNEAEACLLPHPPRGTSYANYARCVNQIVQGLNKMQLWLKVLLQKSDNDAMEGDANHLVGAIFLLRGIFCISLLS</sequence>
<dbReference type="Proteomes" id="UP000541444">
    <property type="component" value="Unassembled WGS sequence"/>
</dbReference>
<reference evidence="1 2" key="1">
    <citation type="journal article" date="2020" name="IScience">
        <title>Genome Sequencing of the Endangered Kingdonia uniflora (Circaeasteraceae, Ranunculales) Reveals Potential Mechanisms of Evolutionary Specialization.</title>
        <authorList>
            <person name="Sun Y."/>
            <person name="Deng T."/>
            <person name="Zhang A."/>
            <person name="Moore M.J."/>
            <person name="Landis J.B."/>
            <person name="Lin N."/>
            <person name="Zhang H."/>
            <person name="Zhang X."/>
            <person name="Huang J."/>
            <person name="Zhang X."/>
            <person name="Sun H."/>
            <person name="Wang H."/>
        </authorList>
    </citation>
    <scope>NUCLEOTIDE SEQUENCE [LARGE SCALE GENOMIC DNA]</scope>
    <source>
        <strain evidence="1">TB1705</strain>
        <tissue evidence="1">Leaf</tissue>
    </source>
</reference>
<protein>
    <submittedName>
        <fullName evidence="1">Uncharacterized protein</fullName>
    </submittedName>
</protein>